<organism evidence="1 2">
    <name type="scientific">Candidatus Syntrophosphaera thermopropionivorans</name>
    <dbReference type="NCBI Taxonomy" id="2593015"/>
    <lineage>
        <taxon>Bacteria</taxon>
        <taxon>Pseudomonadati</taxon>
        <taxon>Candidatus Cloacimonadota</taxon>
        <taxon>Candidatus Cloacimonadia</taxon>
        <taxon>Candidatus Cloacimonadales</taxon>
        <taxon>Candidatus Cloacimonadaceae</taxon>
        <taxon>Candidatus Syntrophosphaera</taxon>
    </lineage>
</organism>
<evidence type="ECO:0000313" key="1">
    <source>
        <dbReference type="EMBL" id="TDF74759.1"/>
    </source>
</evidence>
<dbReference type="Proteomes" id="UP000294588">
    <property type="component" value="Unassembled WGS sequence"/>
</dbReference>
<evidence type="ECO:0000313" key="2">
    <source>
        <dbReference type="Proteomes" id="UP000294588"/>
    </source>
</evidence>
<keyword evidence="2" id="KW-1185">Reference proteome</keyword>
<name>A0AC61QLA2_9BACT</name>
<accession>A0AC61QLA2</accession>
<gene>
    <name evidence="1" type="ORF">E0946_01360</name>
</gene>
<dbReference type="EMBL" id="SMOG01000001">
    <property type="protein sequence ID" value="TDF74759.1"/>
    <property type="molecule type" value="Genomic_DNA"/>
</dbReference>
<proteinExistence type="predicted"/>
<protein>
    <submittedName>
        <fullName evidence="1">Uncharacterized protein</fullName>
    </submittedName>
</protein>
<sequence>MPRLSEIQDLIEGINLTPELDPTQIEITGGYAGDMLSDVMGSAKSGQAWITIMKHMNIVAVASLVGIPAIILAKSNIPEASVLEKANAEQVCILSSPKDTFTISGILYKLLNPDF</sequence>
<reference evidence="1" key="1">
    <citation type="submission" date="2019-03" db="EMBL/GenBank/DDBJ databases">
        <title>Candidatus Syntrophosphaera thermopropionivorans: a novel player in syntrophic propionate oxidation during anaerobic digestion.</title>
        <authorList>
            <person name="Dyksma S."/>
        </authorList>
    </citation>
    <scope>NUCLEOTIDE SEQUENCE</scope>
    <source>
        <strain evidence="1">W5</strain>
    </source>
</reference>
<comment type="caution">
    <text evidence="1">The sequence shown here is derived from an EMBL/GenBank/DDBJ whole genome shotgun (WGS) entry which is preliminary data.</text>
</comment>